<protein>
    <submittedName>
        <fullName evidence="3">Uncharacterized protein</fullName>
    </submittedName>
</protein>
<name>A0A0C3SB94_PHLG1</name>
<gene>
    <name evidence="3" type="ORF">PHLGIDRAFT_407883</name>
</gene>
<feature type="signal peptide" evidence="2">
    <location>
        <begin position="1"/>
        <end position="23"/>
    </location>
</feature>
<feature type="region of interest" description="Disordered" evidence="1">
    <location>
        <begin position="150"/>
        <end position="171"/>
    </location>
</feature>
<reference evidence="3 4" key="1">
    <citation type="journal article" date="2014" name="PLoS Genet.">
        <title>Analysis of the Phlebiopsis gigantea genome, transcriptome and secretome provides insight into its pioneer colonization strategies of wood.</title>
        <authorList>
            <person name="Hori C."/>
            <person name="Ishida T."/>
            <person name="Igarashi K."/>
            <person name="Samejima M."/>
            <person name="Suzuki H."/>
            <person name="Master E."/>
            <person name="Ferreira P."/>
            <person name="Ruiz-Duenas F.J."/>
            <person name="Held B."/>
            <person name="Canessa P."/>
            <person name="Larrondo L.F."/>
            <person name="Schmoll M."/>
            <person name="Druzhinina I.S."/>
            <person name="Kubicek C.P."/>
            <person name="Gaskell J.A."/>
            <person name="Kersten P."/>
            <person name="St John F."/>
            <person name="Glasner J."/>
            <person name="Sabat G."/>
            <person name="Splinter BonDurant S."/>
            <person name="Syed K."/>
            <person name="Yadav J."/>
            <person name="Mgbeahuruike A.C."/>
            <person name="Kovalchuk A."/>
            <person name="Asiegbu F.O."/>
            <person name="Lackner G."/>
            <person name="Hoffmeister D."/>
            <person name="Rencoret J."/>
            <person name="Gutierrez A."/>
            <person name="Sun H."/>
            <person name="Lindquist E."/>
            <person name="Barry K."/>
            <person name="Riley R."/>
            <person name="Grigoriev I.V."/>
            <person name="Henrissat B."/>
            <person name="Kues U."/>
            <person name="Berka R.M."/>
            <person name="Martinez A.T."/>
            <person name="Covert S.F."/>
            <person name="Blanchette R.A."/>
            <person name="Cullen D."/>
        </authorList>
    </citation>
    <scope>NUCLEOTIDE SEQUENCE [LARGE SCALE GENOMIC DNA]</scope>
    <source>
        <strain evidence="3 4">11061_1 CR5-6</strain>
    </source>
</reference>
<keyword evidence="4" id="KW-1185">Reference proteome</keyword>
<evidence type="ECO:0000256" key="2">
    <source>
        <dbReference type="SAM" id="SignalP"/>
    </source>
</evidence>
<organism evidence="3 4">
    <name type="scientific">Phlebiopsis gigantea (strain 11061_1 CR5-6)</name>
    <name type="common">White-rot fungus</name>
    <name type="synonym">Peniophora gigantea</name>
    <dbReference type="NCBI Taxonomy" id="745531"/>
    <lineage>
        <taxon>Eukaryota</taxon>
        <taxon>Fungi</taxon>
        <taxon>Dikarya</taxon>
        <taxon>Basidiomycota</taxon>
        <taxon>Agaricomycotina</taxon>
        <taxon>Agaricomycetes</taxon>
        <taxon>Polyporales</taxon>
        <taxon>Phanerochaetaceae</taxon>
        <taxon>Phlebiopsis</taxon>
    </lineage>
</organism>
<evidence type="ECO:0000313" key="4">
    <source>
        <dbReference type="Proteomes" id="UP000053257"/>
    </source>
</evidence>
<evidence type="ECO:0000256" key="1">
    <source>
        <dbReference type="SAM" id="MobiDB-lite"/>
    </source>
</evidence>
<accession>A0A0C3SB94</accession>
<dbReference type="EMBL" id="KN840491">
    <property type="protein sequence ID" value="KIP07750.1"/>
    <property type="molecule type" value="Genomic_DNA"/>
</dbReference>
<sequence length="171" mass="18897">MSFKSLAVVVTAAALAAVQPVLAICPSGQMAVGREWVNLLSRLHSVSNLALAARLLGLHVHGPRGRLHRVLGLPHGERLRHHRAERAHAGQEPDVQRRLLWRRERLLRRQPQPDRRHRHTGQQVVVLHAQRERLHRLELRAPGVLHARLAGTRGAGDTGGVSAPPVATSNK</sequence>
<keyword evidence="2" id="KW-0732">Signal</keyword>
<proteinExistence type="predicted"/>
<dbReference type="HOGENOM" id="CLU_1563429_0_0_1"/>
<feature type="chain" id="PRO_5002181320" evidence="2">
    <location>
        <begin position="24"/>
        <end position="171"/>
    </location>
</feature>
<evidence type="ECO:0000313" key="3">
    <source>
        <dbReference type="EMBL" id="KIP07750.1"/>
    </source>
</evidence>
<dbReference type="Proteomes" id="UP000053257">
    <property type="component" value="Unassembled WGS sequence"/>
</dbReference>
<dbReference type="AlphaFoldDB" id="A0A0C3SB94"/>